<dbReference type="RefSeq" id="WP_413780295.1">
    <property type="nucleotide sequence ID" value="NZ_JAUOZS010000001.1"/>
</dbReference>
<comment type="cofactor">
    <cofactor evidence="1">
        <name>[4Fe-4S] cluster</name>
        <dbReference type="ChEBI" id="CHEBI:49883"/>
    </cofactor>
</comment>
<keyword evidence="4 7" id="KW-0479">Metal-binding</keyword>
<proteinExistence type="predicted"/>
<dbReference type="InterPro" id="IPR017896">
    <property type="entry name" value="4Fe4S_Fe-S-bd"/>
</dbReference>
<comment type="function">
    <text evidence="2 7">Ferredoxins are iron-sulfur proteins that transfer electrons in a wide variety of metabolic reactions.</text>
</comment>
<evidence type="ECO:0000256" key="6">
    <source>
        <dbReference type="ARBA" id="ARBA00023014"/>
    </source>
</evidence>
<evidence type="ECO:0000256" key="1">
    <source>
        <dbReference type="ARBA" id="ARBA00001966"/>
    </source>
</evidence>
<dbReference type="Gene3D" id="3.30.70.20">
    <property type="match status" value="2"/>
</dbReference>
<dbReference type="InterPro" id="IPR017900">
    <property type="entry name" value="4Fe4S_Fe_S_CS"/>
</dbReference>
<organism evidence="9 10">
    <name type="scientific">Anaeroselena agilis</name>
    <dbReference type="NCBI Taxonomy" id="3063788"/>
    <lineage>
        <taxon>Bacteria</taxon>
        <taxon>Bacillati</taxon>
        <taxon>Bacillota</taxon>
        <taxon>Negativicutes</taxon>
        <taxon>Acetonemataceae</taxon>
        <taxon>Anaeroselena</taxon>
    </lineage>
</organism>
<feature type="domain" description="4Fe-4S ferredoxin-type" evidence="8">
    <location>
        <begin position="32"/>
        <end position="60"/>
    </location>
</feature>
<dbReference type="InterPro" id="IPR050157">
    <property type="entry name" value="PSI_iron-sulfur_center"/>
</dbReference>
<feature type="domain" description="4Fe-4S ferredoxin-type" evidence="8">
    <location>
        <begin position="2"/>
        <end position="31"/>
    </location>
</feature>
<evidence type="ECO:0000256" key="5">
    <source>
        <dbReference type="ARBA" id="ARBA00023004"/>
    </source>
</evidence>
<dbReference type="Proteomes" id="UP001254848">
    <property type="component" value="Unassembled WGS sequence"/>
</dbReference>
<keyword evidence="5 7" id="KW-0408">Iron</keyword>
<sequence length="60" mass="6444">MFIVTIDQDKCVGCSECVATCPAKILSLVDGKAEVTGEECMGCQSCMMMCPTEAIVVQEY</sequence>
<keyword evidence="3" id="KW-0004">4Fe-4S</keyword>
<dbReference type="PANTHER" id="PTHR24960:SF79">
    <property type="entry name" value="PHOTOSYSTEM I IRON-SULFUR CENTER"/>
    <property type="match status" value="1"/>
</dbReference>
<dbReference type="PROSITE" id="PS00198">
    <property type="entry name" value="4FE4S_FER_1"/>
    <property type="match status" value="2"/>
</dbReference>
<keyword evidence="7" id="KW-0813">Transport</keyword>
<evidence type="ECO:0000256" key="7">
    <source>
        <dbReference type="RuleBase" id="RU368020"/>
    </source>
</evidence>
<dbReference type="Pfam" id="PF14697">
    <property type="entry name" value="Fer4_21"/>
    <property type="match status" value="1"/>
</dbReference>
<comment type="caution">
    <text evidence="9">The sequence shown here is derived from an EMBL/GenBank/DDBJ whole genome shotgun (WGS) entry which is preliminary data.</text>
</comment>
<dbReference type="InterPro" id="IPR001080">
    <property type="entry name" value="3Fe4S_ferredoxin"/>
</dbReference>
<evidence type="ECO:0000256" key="3">
    <source>
        <dbReference type="ARBA" id="ARBA00022485"/>
    </source>
</evidence>
<evidence type="ECO:0000259" key="8">
    <source>
        <dbReference type="PROSITE" id="PS51379"/>
    </source>
</evidence>
<keyword evidence="10" id="KW-1185">Reference proteome</keyword>
<accession>A0ABU3NYB4</accession>
<protein>
    <recommendedName>
        <fullName evidence="7">Ferredoxin</fullName>
    </recommendedName>
</protein>
<dbReference type="SUPFAM" id="SSF54862">
    <property type="entry name" value="4Fe-4S ferredoxins"/>
    <property type="match status" value="1"/>
</dbReference>
<dbReference type="PROSITE" id="PS51379">
    <property type="entry name" value="4FE4S_FER_2"/>
    <property type="match status" value="2"/>
</dbReference>
<evidence type="ECO:0000256" key="2">
    <source>
        <dbReference type="ARBA" id="ARBA00003532"/>
    </source>
</evidence>
<gene>
    <name evidence="9" type="ORF">Q4T40_11100</name>
</gene>
<evidence type="ECO:0000313" key="10">
    <source>
        <dbReference type="Proteomes" id="UP001254848"/>
    </source>
</evidence>
<keyword evidence="6 7" id="KW-0411">Iron-sulfur</keyword>
<evidence type="ECO:0000256" key="4">
    <source>
        <dbReference type="ARBA" id="ARBA00022723"/>
    </source>
</evidence>
<evidence type="ECO:0000313" key="9">
    <source>
        <dbReference type="EMBL" id="MDT8901793.1"/>
    </source>
</evidence>
<reference evidence="9 10" key="1">
    <citation type="submission" date="2023-07" db="EMBL/GenBank/DDBJ databases">
        <title>The novel representative of Negativicutes class, Anaeroselena agilis gen. nov. sp. nov.</title>
        <authorList>
            <person name="Prokofeva M.I."/>
            <person name="Elcheninov A.G."/>
            <person name="Klyukina A."/>
            <person name="Kublanov I.V."/>
            <person name="Frolov E.N."/>
            <person name="Podosokorskaya O.A."/>
        </authorList>
    </citation>
    <scope>NUCLEOTIDE SEQUENCE [LARGE SCALE GENOMIC DNA]</scope>
    <source>
        <strain evidence="9 10">4137-cl</strain>
    </source>
</reference>
<dbReference type="PRINTS" id="PR00352">
    <property type="entry name" value="3FE4SFRDOXIN"/>
</dbReference>
<keyword evidence="7" id="KW-0249">Electron transport</keyword>
<dbReference type="PANTHER" id="PTHR24960">
    <property type="entry name" value="PHOTOSYSTEM I IRON-SULFUR CENTER-RELATED"/>
    <property type="match status" value="1"/>
</dbReference>
<name>A0ABU3NYB4_9FIRM</name>
<dbReference type="EMBL" id="JAUOZS010000001">
    <property type="protein sequence ID" value="MDT8901793.1"/>
    <property type="molecule type" value="Genomic_DNA"/>
</dbReference>